<dbReference type="CDD" id="cd18804">
    <property type="entry name" value="SF2_C_priA"/>
    <property type="match status" value="1"/>
</dbReference>
<evidence type="ECO:0000259" key="12">
    <source>
        <dbReference type="PROSITE" id="PS51192"/>
    </source>
</evidence>
<keyword evidence="10 11" id="KW-0413">Isomerase</keyword>
<dbReference type="Proteomes" id="UP000647491">
    <property type="component" value="Unassembled WGS sequence"/>
</dbReference>
<sequence>METKDRTAGPGEKETAPVYADVIIDLSVTNVDRVFQYRIPPELLGRVRVGVRVLAPFGRGDTLRKGYVVSLSHTPSFAPEKLKALREVDPGAVSVQEQMICLAWWMKERYGATMNQALKTVMPVKSAVAPKEEKTIVALRSREELSGLLREAEKKKYKARIRLYKALLENGELPYRLTAQKLGVTAASLRPLEEKGILKIRTEEKSRDPVKGYAPAPAPVVLNEDQKRAAAAVKASMDAGEARTWLLYGITGSGKTEVYMELISHVLDQGRQVIVLIPEISLTYQTVMRFYRRFGNRVSIINSRLSAGERYDQLARAARGDIDIMIGPRSALFTPFERLGLIIIDEEHEGAYQSELSPRYHAREVAAMRASMNQATLVLGSATPSVESFYKAERGEYGLLTLGRRAKKDSRLARVHVVDLREELAEGNRSMFSRKLKELMEERLLRKEQIMLFMNRRGYAGFVSCRSCGEAMKCPHCDVSLTYHRDGILRCHYCGHEMRMPRVCPVCGSPYIAPFGSGTQKLEEITKRTFPQARVLRMDADTTAKKGAHEEILEAFMEGEADILIGTQMIVKGHDFPRVTLVGVMAADLSLYAPDFRSSERTFELLTQASGRAGRGELPGDVVIQTYAPDHFAITAAAEQDYGQFYRQEFLYRKMMGYPPAAGLLSIQLSSRKEEAAAAAMEDLQKWIRREFCFEEISVIGPVNGSPYKVNDIYRKILYIKSESYDILLKVRKSAQKREEENERYKNVNFQAAVQ</sequence>
<dbReference type="PANTHER" id="PTHR30580">
    <property type="entry name" value="PRIMOSOMAL PROTEIN N"/>
    <property type="match status" value="1"/>
</dbReference>
<evidence type="ECO:0000256" key="8">
    <source>
        <dbReference type="ARBA" id="ARBA00022840"/>
    </source>
</evidence>
<feature type="domain" description="Helicase ATP-binding" evidence="12">
    <location>
        <begin position="236"/>
        <end position="402"/>
    </location>
</feature>
<dbReference type="Pfam" id="PF18074">
    <property type="entry name" value="PriA_C"/>
    <property type="match status" value="1"/>
</dbReference>
<dbReference type="InterPro" id="IPR027417">
    <property type="entry name" value="P-loop_NTPase"/>
</dbReference>
<dbReference type="Pfam" id="PF00271">
    <property type="entry name" value="Helicase_C"/>
    <property type="match status" value="1"/>
</dbReference>
<evidence type="ECO:0000259" key="13">
    <source>
        <dbReference type="PROSITE" id="PS51194"/>
    </source>
</evidence>
<gene>
    <name evidence="11 14" type="primary">priA</name>
    <name evidence="14" type="ORF">H8708_07110</name>
</gene>
<evidence type="ECO:0000256" key="11">
    <source>
        <dbReference type="HAMAP-Rule" id="MF_00983"/>
    </source>
</evidence>
<evidence type="ECO:0000256" key="9">
    <source>
        <dbReference type="ARBA" id="ARBA00023125"/>
    </source>
</evidence>
<reference evidence="14 15" key="1">
    <citation type="submission" date="2020-08" db="EMBL/GenBank/DDBJ databases">
        <title>Genome public.</title>
        <authorList>
            <person name="Liu C."/>
            <person name="Sun Q."/>
        </authorList>
    </citation>
    <scope>NUCLEOTIDE SEQUENCE [LARGE SCALE GENOMIC DNA]</scope>
    <source>
        <strain evidence="14 15">BX10</strain>
    </source>
</reference>
<evidence type="ECO:0000256" key="1">
    <source>
        <dbReference type="ARBA" id="ARBA00022515"/>
    </source>
</evidence>
<comment type="subunit">
    <text evidence="11">Component of the replication restart primosome.</text>
</comment>
<feature type="binding site" evidence="11">
    <location>
        <position position="468"/>
    </location>
    <ligand>
        <name>Zn(2+)</name>
        <dbReference type="ChEBI" id="CHEBI:29105"/>
        <label>1</label>
    </ligand>
</feature>
<feature type="binding site" evidence="11">
    <location>
        <position position="491"/>
    </location>
    <ligand>
        <name>Zn(2+)</name>
        <dbReference type="ChEBI" id="CHEBI:29105"/>
        <label>2</label>
    </ligand>
</feature>
<feature type="binding site" evidence="11">
    <location>
        <position position="474"/>
    </location>
    <ligand>
        <name>Zn(2+)</name>
        <dbReference type="ChEBI" id="CHEBI:29105"/>
        <label>2</label>
    </ligand>
</feature>
<evidence type="ECO:0000313" key="15">
    <source>
        <dbReference type="Proteomes" id="UP000647491"/>
    </source>
</evidence>
<evidence type="ECO:0000256" key="10">
    <source>
        <dbReference type="ARBA" id="ARBA00023235"/>
    </source>
</evidence>
<dbReference type="InterPro" id="IPR005259">
    <property type="entry name" value="PriA"/>
</dbReference>
<dbReference type="InterPro" id="IPR042115">
    <property type="entry name" value="PriA_3primeBD_sf"/>
</dbReference>
<feature type="binding site" evidence="11">
    <location>
        <position position="494"/>
    </location>
    <ligand>
        <name>Zn(2+)</name>
        <dbReference type="ChEBI" id="CHEBI:29105"/>
        <label>2</label>
    </ligand>
</feature>
<comment type="catalytic activity">
    <reaction evidence="11">
        <text>Couples ATP hydrolysis with the unwinding of duplex DNA by translocating in the 3'-5' direction.</text>
        <dbReference type="EC" id="5.6.2.4"/>
    </reaction>
</comment>
<organism evidence="14 15">
    <name type="scientific">Enterocloster hominis</name>
    <name type="common">ex Liu et al. 2021</name>
    <dbReference type="NCBI Taxonomy" id="2763663"/>
    <lineage>
        <taxon>Bacteria</taxon>
        <taxon>Bacillati</taxon>
        <taxon>Bacillota</taxon>
        <taxon>Clostridia</taxon>
        <taxon>Lachnospirales</taxon>
        <taxon>Lachnospiraceae</taxon>
        <taxon>Enterocloster</taxon>
    </lineage>
</organism>
<keyword evidence="3 11" id="KW-0479">Metal-binding</keyword>
<dbReference type="InterPro" id="IPR014001">
    <property type="entry name" value="Helicase_ATP-bd"/>
</dbReference>
<dbReference type="SMART" id="SM00490">
    <property type="entry name" value="HELICc"/>
    <property type="match status" value="1"/>
</dbReference>
<evidence type="ECO:0000256" key="3">
    <source>
        <dbReference type="ARBA" id="ARBA00022723"/>
    </source>
</evidence>
<dbReference type="PROSITE" id="PS51192">
    <property type="entry name" value="HELICASE_ATP_BIND_1"/>
    <property type="match status" value="1"/>
</dbReference>
<feature type="binding site" evidence="11">
    <location>
        <position position="507"/>
    </location>
    <ligand>
        <name>Zn(2+)</name>
        <dbReference type="ChEBI" id="CHEBI:29105"/>
        <label>1</label>
    </ligand>
</feature>
<keyword evidence="5 11" id="KW-0378">Hydrolase</keyword>
<comment type="catalytic activity">
    <reaction evidence="11">
        <text>ATP + H2O = ADP + phosphate + H(+)</text>
        <dbReference type="Rhea" id="RHEA:13065"/>
        <dbReference type="ChEBI" id="CHEBI:15377"/>
        <dbReference type="ChEBI" id="CHEBI:15378"/>
        <dbReference type="ChEBI" id="CHEBI:30616"/>
        <dbReference type="ChEBI" id="CHEBI:43474"/>
        <dbReference type="ChEBI" id="CHEBI:456216"/>
        <dbReference type="EC" id="5.6.2.4"/>
    </reaction>
</comment>
<keyword evidence="9 11" id="KW-0238">DNA-binding</keyword>
<dbReference type="PROSITE" id="PS51194">
    <property type="entry name" value="HELICASE_CTER"/>
    <property type="match status" value="1"/>
</dbReference>
<keyword evidence="8 11" id="KW-0067">ATP-binding</keyword>
<comment type="caution">
    <text evidence="14">The sequence shown here is derived from an EMBL/GenBank/DDBJ whole genome shotgun (WGS) entry which is preliminary data.</text>
</comment>
<dbReference type="CDD" id="cd17929">
    <property type="entry name" value="DEXHc_priA"/>
    <property type="match status" value="1"/>
</dbReference>
<evidence type="ECO:0000256" key="6">
    <source>
        <dbReference type="ARBA" id="ARBA00022806"/>
    </source>
</evidence>
<dbReference type="PANTHER" id="PTHR30580:SF0">
    <property type="entry name" value="PRIMOSOMAL PROTEIN N"/>
    <property type="match status" value="1"/>
</dbReference>
<accession>A0ABR7NS98</accession>
<keyword evidence="1 11" id="KW-0639">Primosome</keyword>
<evidence type="ECO:0000256" key="5">
    <source>
        <dbReference type="ARBA" id="ARBA00022801"/>
    </source>
</evidence>
<dbReference type="HAMAP" id="MF_00983">
    <property type="entry name" value="PriA"/>
    <property type="match status" value="1"/>
</dbReference>
<dbReference type="NCBIfam" id="TIGR00595">
    <property type="entry name" value="priA"/>
    <property type="match status" value="1"/>
</dbReference>
<feature type="binding site" evidence="11">
    <location>
        <position position="465"/>
    </location>
    <ligand>
        <name>Zn(2+)</name>
        <dbReference type="ChEBI" id="CHEBI:29105"/>
        <label>1</label>
    </ligand>
</feature>
<dbReference type="InterPro" id="IPR040498">
    <property type="entry name" value="PriA_CRR"/>
</dbReference>
<protein>
    <recommendedName>
        <fullName evidence="11">Replication restart protein PriA</fullName>
    </recommendedName>
    <alternativeName>
        <fullName evidence="11">ATP-dependent DNA helicase PriA</fullName>
        <ecNumber evidence="11">5.6.2.4</ecNumber>
    </alternativeName>
    <alternativeName>
        <fullName evidence="11">DNA 3'-5' helicase PriA</fullName>
    </alternativeName>
</protein>
<keyword evidence="4 11" id="KW-0547">Nucleotide-binding</keyword>
<dbReference type="EMBL" id="JACRTJ010000015">
    <property type="protein sequence ID" value="MBC8598999.1"/>
    <property type="molecule type" value="Genomic_DNA"/>
</dbReference>
<evidence type="ECO:0000256" key="2">
    <source>
        <dbReference type="ARBA" id="ARBA00022705"/>
    </source>
</evidence>
<comment type="cofactor">
    <cofactor evidence="11">
        <name>Zn(2+)</name>
        <dbReference type="ChEBI" id="CHEBI:29105"/>
    </cofactor>
    <text evidence="11">Binds 2 zinc ions per subunit.</text>
</comment>
<dbReference type="Pfam" id="PF04851">
    <property type="entry name" value="ResIII"/>
    <property type="match status" value="1"/>
</dbReference>
<dbReference type="SMART" id="SM00487">
    <property type="entry name" value="DEXDc"/>
    <property type="match status" value="1"/>
</dbReference>
<dbReference type="Gene3D" id="3.40.1440.60">
    <property type="entry name" value="PriA, 3(prime) DNA-binding domain"/>
    <property type="match status" value="1"/>
</dbReference>
<dbReference type="InterPro" id="IPR006935">
    <property type="entry name" value="Helicase/UvrB_N"/>
</dbReference>
<dbReference type="Pfam" id="PF18319">
    <property type="entry name" value="Zn_ribbon_PriA"/>
    <property type="match status" value="1"/>
</dbReference>
<keyword evidence="15" id="KW-1185">Reference proteome</keyword>
<dbReference type="EC" id="5.6.2.4" evidence="11"/>
<dbReference type="Pfam" id="PF17764">
    <property type="entry name" value="PriA_3primeBD"/>
    <property type="match status" value="1"/>
</dbReference>
<evidence type="ECO:0000256" key="7">
    <source>
        <dbReference type="ARBA" id="ARBA00022833"/>
    </source>
</evidence>
<dbReference type="InterPro" id="IPR041236">
    <property type="entry name" value="PriA_C"/>
</dbReference>
<evidence type="ECO:0000313" key="14">
    <source>
        <dbReference type="EMBL" id="MBC8598999.1"/>
    </source>
</evidence>
<feature type="binding site" evidence="11">
    <location>
        <position position="477"/>
    </location>
    <ligand>
        <name>Zn(2+)</name>
        <dbReference type="ChEBI" id="CHEBI:29105"/>
        <label>2</label>
    </ligand>
</feature>
<comment type="similarity">
    <text evidence="11">Belongs to the helicase family. PriA subfamily.</text>
</comment>
<comment type="function">
    <text evidence="11">Initiates the restart of stalled replication forks, which reloads the replicative helicase on sites other than the origin of replication. Recognizes and binds to abandoned replication forks and remodels them to uncover a helicase loading site. Promotes assembly of the primosome at these replication forks.</text>
</comment>
<feature type="domain" description="Helicase C-terminal" evidence="13">
    <location>
        <begin position="499"/>
        <end position="666"/>
    </location>
</feature>
<evidence type="ECO:0000256" key="4">
    <source>
        <dbReference type="ARBA" id="ARBA00022741"/>
    </source>
</evidence>
<name>A0ABR7NS98_9FIRM</name>
<dbReference type="Gene3D" id="3.40.50.300">
    <property type="entry name" value="P-loop containing nucleotide triphosphate hydrolases"/>
    <property type="match status" value="2"/>
</dbReference>
<keyword evidence="2 11" id="KW-0235">DNA replication</keyword>
<keyword evidence="6 11" id="KW-0347">Helicase</keyword>
<feature type="binding site" evidence="11">
    <location>
        <position position="504"/>
    </location>
    <ligand>
        <name>Zn(2+)</name>
        <dbReference type="ChEBI" id="CHEBI:29105"/>
        <label>1</label>
    </ligand>
</feature>
<keyword evidence="7 11" id="KW-0862">Zinc</keyword>
<dbReference type="SUPFAM" id="SSF52540">
    <property type="entry name" value="P-loop containing nucleoside triphosphate hydrolases"/>
    <property type="match status" value="2"/>
</dbReference>
<dbReference type="InterPro" id="IPR041222">
    <property type="entry name" value="PriA_3primeBD"/>
</dbReference>
<dbReference type="InterPro" id="IPR001650">
    <property type="entry name" value="Helicase_C-like"/>
</dbReference>
<proteinExistence type="inferred from homology"/>